<feature type="domain" description="CUE" evidence="2">
    <location>
        <begin position="260"/>
        <end position="303"/>
    </location>
</feature>
<keyword evidence="4" id="KW-1185">Reference proteome</keyword>
<feature type="region of interest" description="Disordered" evidence="1">
    <location>
        <begin position="398"/>
        <end position="430"/>
    </location>
</feature>
<dbReference type="InterPro" id="IPR003892">
    <property type="entry name" value="CUE"/>
</dbReference>
<dbReference type="PROSITE" id="PS51140">
    <property type="entry name" value="CUE"/>
    <property type="match status" value="2"/>
</dbReference>
<evidence type="ECO:0000313" key="4">
    <source>
        <dbReference type="Proteomes" id="UP000091820"/>
    </source>
</evidence>
<name>A0A1A9WHK0_9MUSC</name>
<protein>
    <recommendedName>
        <fullName evidence="2">CUE domain-containing protein</fullName>
    </recommendedName>
</protein>
<dbReference type="VEuPathDB" id="VectorBase:GBRI020035"/>
<feature type="compositionally biased region" description="Basic and acidic residues" evidence="1">
    <location>
        <begin position="401"/>
        <end position="420"/>
    </location>
</feature>
<evidence type="ECO:0000256" key="1">
    <source>
        <dbReference type="SAM" id="MobiDB-lite"/>
    </source>
</evidence>
<reference evidence="4" key="1">
    <citation type="submission" date="2014-03" db="EMBL/GenBank/DDBJ databases">
        <authorList>
            <person name="Aksoy S."/>
            <person name="Warren W."/>
            <person name="Wilson R.K."/>
        </authorList>
    </citation>
    <scope>NUCLEOTIDE SEQUENCE [LARGE SCALE GENOMIC DNA]</scope>
    <source>
        <strain evidence="4">IAEA</strain>
    </source>
</reference>
<organism evidence="3 4">
    <name type="scientific">Glossina brevipalpis</name>
    <dbReference type="NCBI Taxonomy" id="37001"/>
    <lineage>
        <taxon>Eukaryota</taxon>
        <taxon>Metazoa</taxon>
        <taxon>Ecdysozoa</taxon>
        <taxon>Arthropoda</taxon>
        <taxon>Hexapoda</taxon>
        <taxon>Insecta</taxon>
        <taxon>Pterygota</taxon>
        <taxon>Neoptera</taxon>
        <taxon>Endopterygota</taxon>
        <taxon>Diptera</taxon>
        <taxon>Brachycera</taxon>
        <taxon>Muscomorpha</taxon>
        <taxon>Hippoboscoidea</taxon>
        <taxon>Glossinidae</taxon>
        <taxon>Glossina</taxon>
    </lineage>
</organism>
<dbReference type="GO" id="GO:0043130">
    <property type="term" value="F:ubiquitin binding"/>
    <property type="evidence" value="ECO:0007669"/>
    <property type="project" value="InterPro"/>
</dbReference>
<dbReference type="EnsemblMetazoa" id="GBRI020035-RA">
    <property type="protein sequence ID" value="GBRI020035-PA"/>
    <property type="gene ID" value="GBRI020035"/>
</dbReference>
<dbReference type="STRING" id="37001.A0A1A9WHK0"/>
<evidence type="ECO:0000313" key="3">
    <source>
        <dbReference type="EnsemblMetazoa" id="GBRI020035-PA"/>
    </source>
</evidence>
<dbReference type="CDD" id="cd14279">
    <property type="entry name" value="CUE"/>
    <property type="match status" value="1"/>
</dbReference>
<reference evidence="3" key="2">
    <citation type="submission" date="2020-05" db="UniProtKB">
        <authorList>
            <consortium name="EnsemblMetazoa"/>
        </authorList>
    </citation>
    <scope>IDENTIFICATION</scope>
    <source>
        <strain evidence="3">IAEA</strain>
    </source>
</reference>
<dbReference type="Proteomes" id="UP000091820">
    <property type="component" value="Unassembled WGS sequence"/>
</dbReference>
<dbReference type="AlphaFoldDB" id="A0A1A9WHK0"/>
<evidence type="ECO:0000259" key="2">
    <source>
        <dbReference type="PROSITE" id="PS51140"/>
    </source>
</evidence>
<feature type="domain" description="CUE" evidence="2">
    <location>
        <begin position="119"/>
        <end position="162"/>
    </location>
</feature>
<proteinExistence type="predicted"/>
<accession>A0A1A9WHK0</accession>
<sequence length="536" mass="59998">MSDSSGRQYQKLPPGWDLIQLEDPRRYRQLQNERCSSESIAMQGPGGSPYHVYPTNNMQAMRAFQTPTHNSHLLSSSRFALDASPLPIFKSNPIQTSRLMANMSRRSTIQETSFSNQIDTNAVVHKIQNMFPTASENHIRLLLKKYYNREAVVISALQVEKHPLTMPGPFVTPPAQRHLFHSNSAVYMTPPVRRIDVGHESIQFSGNYSRTASPAPTGRLGSVISISSASGSNFGHVAFQGSPKVGDHLMRNSPKPQHSSPKMKLRYMKTIFPKADETLLLDILANADNNVQKASQKLISLGYLKRDFTPPPKTGKQTDDLIKIIPLRPREYTDKEKDKIKERISEKYPQIAERILLMALESVNYAEDRAIQILQIVQEEEAERQFVKANKESSLLTLKKTNKEADDSKNQLKDRPDDKNPQLNNSDDSMNDLCKKFKSVVGCIAAYGPNNTLAKGANENLLLADYVTWNGANPNLKQGQRHITNGPDGSLRIERNYKPLGHNSQLCKGPQRVLVKGSVYAAQNAASSKPIDIKCN</sequence>